<name>A0ABU6TDF2_9FABA</name>
<evidence type="ECO:0000313" key="2">
    <source>
        <dbReference type="Proteomes" id="UP001341840"/>
    </source>
</evidence>
<protein>
    <submittedName>
        <fullName evidence="1">Uncharacterized protein</fullName>
    </submittedName>
</protein>
<dbReference type="Proteomes" id="UP001341840">
    <property type="component" value="Unassembled WGS sequence"/>
</dbReference>
<keyword evidence="2" id="KW-1185">Reference proteome</keyword>
<dbReference type="EMBL" id="JASCZI010090749">
    <property type="protein sequence ID" value="MED6146008.1"/>
    <property type="molecule type" value="Genomic_DNA"/>
</dbReference>
<accession>A0ABU6TDF2</accession>
<evidence type="ECO:0000313" key="1">
    <source>
        <dbReference type="EMBL" id="MED6146008.1"/>
    </source>
</evidence>
<sequence length="242" mass="25778">MSFINSAFLLCGRCCCFYSRRPSIAPTWSPSTTFKPEHVVVVGWTIGAKMHHFAREGCHPHLLQQRRSAATASAVSPSAMSERKSVVVVVSNSTRCPTLFTRNHRCNVSAVTVVHSCRRTLLCARLIHPSPTFQPQTSHILSPLSTSAAPAPAPFPVISAPPPSTTLLGLATSSRRPAVPTLLHRLPVPATPSLTPIAFSARPVAVPARASVPVPSNRLTVAAPLHCQPATPLKSENGTSVI</sequence>
<reference evidence="1 2" key="1">
    <citation type="journal article" date="2023" name="Plants (Basel)">
        <title>Bridging the Gap: Combining Genomics and Transcriptomics Approaches to Understand Stylosanthes scabra, an Orphan Legume from the Brazilian Caatinga.</title>
        <authorList>
            <person name="Ferreira-Neto J.R.C."/>
            <person name="da Silva M.D."/>
            <person name="Binneck E."/>
            <person name="de Melo N.F."/>
            <person name="da Silva R.H."/>
            <person name="de Melo A.L.T.M."/>
            <person name="Pandolfi V."/>
            <person name="Bustamante F.O."/>
            <person name="Brasileiro-Vidal A.C."/>
            <person name="Benko-Iseppon A.M."/>
        </authorList>
    </citation>
    <scope>NUCLEOTIDE SEQUENCE [LARGE SCALE GENOMIC DNA]</scope>
    <source>
        <tissue evidence="1">Leaves</tissue>
    </source>
</reference>
<gene>
    <name evidence="1" type="ORF">PIB30_030571</name>
</gene>
<proteinExistence type="predicted"/>
<comment type="caution">
    <text evidence="1">The sequence shown here is derived from an EMBL/GenBank/DDBJ whole genome shotgun (WGS) entry which is preliminary data.</text>
</comment>
<organism evidence="1 2">
    <name type="scientific">Stylosanthes scabra</name>
    <dbReference type="NCBI Taxonomy" id="79078"/>
    <lineage>
        <taxon>Eukaryota</taxon>
        <taxon>Viridiplantae</taxon>
        <taxon>Streptophyta</taxon>
        <taxon>Embryophyta</taxon>
        <taxon>Tracheophyta</taxon>
        <taxon>Spermatophyta</taxon>
        <taxon>Magnoliopsida</taxon>
        <taxon>eudicotyledons</taxon>
        <taxon>Gunneridae</taxon>
        <taxon>Pentapetalae</taxon>
        <taxon>rosids</taxon>
        <taxon>fabids</taxon>
        <taxon>Fabales</taxon>
        <taxon>Fabaceae</taxon>
        <taxon>Papilionoideae</taxon>
        <taxon>50 kb inversion clade</taxon>
        <taxon>dalbergioids sensu lato</taxon>
        <taxon>Dalbergieae</taxon>
        <taxon>Pterocarpus clade</taxon>
        <taxon>Stylosanthes</taxon>
    </lineage>
</organism>